<evidence type="ECO:0000256" key="1">
    <source>
        <dbReference type="ARBA" id="ARBA00018672"/>
    </source>
</evidence>
<evidence type="ECO:0000256" key="2">
    <source>
        <dbReference type="ARBA" id="ARBA00023015"/>
    </source>
</evidence>
<dbReference type="InterPro" id="IPR011006">
    <property type="entry name" value="CheY-like_superfamily"/>
</dbReference>
<evidence type="ECO:0000256" key="4">
    <source>
        <dbReference type="ARBA" id="ARBA00023163"/>
    </source>
</evidence>
<evidence type="ECO:0000256" key="7">
    <source>
        <dbReference type="PROSITE-ProRule" id="PRU01091"/>
    </source>
</evidence>
<organism evidence="10 11">
    <name type="scientific">Hungatella hathewayi WAL-18680</name>
    <dbReference type="NCBI Taxonomy" id="742737"/>
    <lineage>
        <taxon>Bacteria</taxon>
        <taxon>Bacillati</taxon>
        <taxon>Bacillota</taxon>
        <taxon>Clostridia</taxon>
        <taxon>Lachnospirales</taxon>
        <taxon>Lachnospiraceae</taxon>
        <taxon>Hungatella</taxon>
    </lineage>
</organism>
<evidence type="ECO:0000256" key="3">
    <source>
        <dbReference type="ARBA" id="ARBA00023125"/>
    </source>
</evidence>
<dbReference type="GO" id="GO:0000156">
    <property type="term" value="F:phosphorelay response regulator activity"/>
    <property type="evidence" value="ECO:0007669"/>
    <property type="project" value="TreeGrafter"/>
</dbReference>
<dbReference type="PROSITE" id="PS50110">
    <property type="entry name" value="RESPONSE_REGULATORY"/>
    <property type="match status" value="1"/>
</dbReference>
<dbReference type="PROSITE" id="PS51755">
    <property type="entry name" value="OMPR_PHOB"/>
    <property type="match status" value="1"/>
</dbReference>
<feature type="DNA-binding region" description="OmpR/PhoB-type" evidence="7">
    <location>
        <begin position="130"/>
        <end position="219"/>
    </location>
</feature>
<evidence type="ECO:0000313" key="10">
    <source>
        <dbReference type="EMBL" id="EHI58323.1"/>
    </source>
</evidence>
<dbReference type="SMART" id="SM00862">
    <property type="entry name" value="Trans_reg_C"/>
    <property type="match status" value="1"/>
</dbReference>
<sequence length="219" mass="25207">MFEETILIVEDDIQIQNFIKYTLEKEGYQTLCTDKGRQAVEMAMTEKVDMILLDMGLPDMDGKEALAKLREWSDMPVIIVSARDQEKEKVMALDMGADDYLTKPFLANELLARIRLAFRHYFRTDGKKTSSHIKNGELEVDNDKHTASRAGEEIHLTKLEFALLFLFMQNQGKVLTYGYILKELYGKNYGSDTQALRALMAGLRRKIEENPDKTPIHHN</sequence>
<dbReference type="Gene3D" id="6.10.250.690">
    <property type="match status" value="1"/>
</dbReference>
<dbReference type="CDD" id="cd00383">
    <property type="entry name" value="trans_reg_C"/>
    <property type="match status" value="1"/>
</dbReference>
<dbReference type="SUPFAM" id="SSF52172">
    <property type="entry name" value="CheY-like"/>
    <property type="match status" value="1"/>
</dbReference>
<dbReference type="Proteomes" id="UP000005384">
    <property type="component" value="Unassembled WGS sequence"/>
</dbReference>
<keyword evidence="2" id="KW-0805">Transcription regulation</keyword>
<dbReference type="InterPro" id="IPR001867">
    <property type="entry name" value="OmpR/PhoB-type_DNA-bd"/>
</dbReference>
<dbReference type="Gene3D" id="3.40.50.2300">
    <property type="match status" value="1"/>
</dbReference>
<dbReference type="InterPro" id="IPR001789">
    <property type="entry name" value="Sig_transdc_resp-reg_receiver"/>
</dbReference>
<evidence type="ECO:0000256" key="6">
    <source>
        <dbReference type="PROSITE-ProRule" id="PRU00169"/>
    </source>
</evidence>
<dbReference type="PANTHER" id="PTHR48111:SF50">
    <property type="entry name" value="KDP OPERON TRANSCRIPTIONAL REGULATORY PROTEIN KDPE"/>
    <property type="match status" value="1"/>
</dbReference>
<dbReference type="HOGENOM" id="CLU_000445_30_8_9"/>
<evidence type="ECO:0000313" key="11">
    <source>
        <dbReference type="Proteomes" id="UP000005384"/>
    </source>
</evidence>
<dbReference type="RefSeq" id="WP_006781772.1">
    <property type="nucleotide sequence ID" value="NZ_JH379028.1"/>
</dbReference>
<keyword evidence="11" id="KW-1185">Reference proteome</keyword>
<dbReference type="GO" id="GO:0005829">
    <property type="term" value="C:cytosol"/>
    <property type="evidence" value="ECO:0007669"/>
    <property type="project" value="TreeGrafter"/>
</dbReference>
<dbReference type="EMBL" id="ADLN01000104">
    <property type="protein sequence ID" value="EHI58323.1"/>
    <property type="molecule type" value="Genomic_DNA"/>
</dbReference>
<name>G5IJV3_9FIRM</name>
<protein>
    <recommendedName>
        <fullName evidence="1">Stage 0 sporulation protein A homolog</fullName>
    </recommendedName>
</protein>
<dbReference type="Gene3D" id="1.10.10.10">
    <property type="entry name" value="Winged helix-like DNA-binding domain superfamily/Winged helix DNA-binding domain"/>
    <property type="match status" value="1"/>
</dbReference>
<comment type="function">
    <text evidence="5">May play the central regulatory role in sporulation. It may be an element of the effector pathway responsible for the activation of sporulation genes in response to nutritional stress. Spo0A may act in concert with spo0H (a sigma factor) to control the expression of some genes that are critical to the sporulation process.</text>
</comment>
<dbReference type="GO" id="GO:0006355">
    <property type="term" value="P:regulation of DNA-templated transcription"/>
    <property type="evidence" value="ECO:0007669"/>
    <property type="project" value="InterPro"/>
</dbReference>
<evidence type="ECO:0000259" key="8">
    <source>
        <dbReference type="PROSITE" id="PS50110"/>
    </source>
</evidence>
<proteinExistence type="predicted"/>
<dbReference type="GO" id="GO:0032993">
    <property type="term" value="C:protein-DNA complex"/>
    <property type="evidence" value="ECO:0007669"/>
    <property type="project" value="TreeGrafter"/>
</dbReference>
<reference evidence="10 11" key="1">
    <citation type="submission" date="2011-08" db="EMBL/GenBank/DDBJ databases">
        <title>The Genome Sequence of Clostridium hathewayi WAL-18680.</title>
        <authorList>
            <consortium name="The Broad Institute Genome Sequencing Platform"/>
            <person name="Earl A."/>
            <person name="Ward D."/>
            <person name="Feldgarden M."/>
            <person name="Gevers D."/>
            <person name="Finegold S.M."/>
            <person name="Summanen P.H."/>
            <person name="Molitoris D.R."/>
            <person name="Song M."/>
            <person name="Daigneault M."/>
            <person name="Allen-Vercoe E."/>
            <person name="Young S.K."/>
            <person name="Zeng Q."/>
            <person name="Gargeya S."/>
            <person name="Fitzgerald M."/>
            <person name="Haas B."/>
            <person name="Abouelleil A."/>
            <person name="Alvarado L."/>
            <person name="Arachchi H.M."/>
            <person name="Berlin A."/>
            <person name="Brown A."/>
            <person name="Chapman S.B."/>
            <person name="Chen Z."/>
            <person name="Dunbar C."/>
            <person name="Freedman E."/>
            <person name="Gearin G."/>
            <person name="Gellesch M."/>
            <person name="Goldberg J."/>
            <person name="Griggs A."/>
            <person name="Gujja S."/>
            <person name="Heiman D."/>
            <person name="Howarth C."/>
            <person name="Larson L."/>
            <person name="Lui A."/>
            <person name="MacDonald P.J.P."/>
            <person name="Montmayeur A."/>
            <person name="Murphy C."/>
            <person name="Neiman D."/>
            <person name="Pearson M."/>
            <person name="Priest M."/>
            <person name="Roberts A."/>
            <person name="Saif S."/>
            <person name="Shea T."/>
            <person name="Shenoy N."/>
            <person name="Sisk P."/>
            <person name="Stolte C."/>
            <person name="Sykes S."/>
            <person name="Wortman J."/>
            <person name="Nusbaum C."/>
            <person name="Birren B."/>
        </authorList>
    </citation>
    <scope>NUCLEOTIDE SEQUENCE [LARGE SCALE GENOMIC DNA]</scope>
    <source>
        <strain evidence="10 11">WAL-18680</strain>
    </source>
</reference>
<comment type="caution">
    <text evidence="10">The sequence shown here is derived from an EMBL/GenBank/DDBJ whole genome shotgun (WGS) entry which is preliminary data.</text>
</comment>
<dbReference type="PANTHER" id="PTHR48111">
    <property type="entry name" value="REGULATOR OF RPOS"/>
    <property type="match status" value="1"/>
</dbReference>
<feature type="domain" description="OmpR/PhoB-type" evidence="9">
    <location>
        <begin position="130"/>
        <end position="219"/>
    </location>
</feature>
<dbReference type="InterPro" id="IPR036388">
    <property type="entry name" value="WH-like_DNA-bd_sf"/>
</dbReference>
<keyword evidence="6" id="KW-0597">Phosphoprotein</keyword>
<dbReference type="Pfam" id="PF00072">
    <property type="entry name" value="Response_reg"/>
    <property type="match status" value="1"/>
</dbReference>
<feature type="modified residue" description="4-aspartylphosphate" evidence="6">
    <location>
        <position position="54"/>
    </location>
</feature>
<dbReference type="CDD" id="cd17620">
    <property type="entry name" value="REC_OmpR_KdpE-like"/>
    <property type="match status" value="1"/>
</dbReference>
<accession>G5IJV3</accession>
<feature type="domain" description="Response regulatory" evidence="8">
    <location>
        <begin position="5"/>
        <end position="118"/>
    </location>
</feature>
<dbReference type="AlphaFoldDB" id="G5IJV3"/>
<dbReference type="Pfam" id="PF00486">
    <property type="entry name" value="Trans_reg_C"/>
    <property type="match status" value="1"/>
</dbReference>
<dbReference type="InterPro" id="IPR039420">
    <property type="entry name" value="WalR-like"/>
</dbReference>
<keyword evidence="4" id="KW-0804">Transcription</keyword>
<dbReference type="GO" id="GO:0000976">
    <property type="term" value="F:transcription cis-regulatory region binding"/>
    <property type="evidence" value="ECO:0007669"/>
    <property type="project" value="TreeGrafter"/>
</dbReference>
<gene>
    <name evidence="10" type="ORF">HMPREF9473_03781</name>
</gene>
<keyword evidence="3 7" id="KW-0238">DNA-binding</keyword>
<dbReference type="PATRIC" id="fig|742737.3.peg.3761"/>
<evidence type="ECO:0000259" key="9">
    <source>
        <dbReference type="PROSITE" id="PS51755"/>
    </source>
</evidence>
<evidence type="ECO:0000256" key="5">
    <source>
        <dbReference type="ARBA" id="ARBA00024867"/>
    </source>
</evidence>
<dbReference type="SMART" id="SM00448">
    <property type="entry name" value="REC"/>
    <property type="match status" value="1"/>
</dbReference>